<reference evidence="1 2" key="1">
    <citation type="journal article" date="2016" name="Nat. Commun.">
        <title>Thousands of microbial genomes shed light on interconnected biogeochemical processes in an aquifer system.</title>
        <authorList>
            <person name="Anantharaman K."/>
            <person name="Brown C.T."/>
            <person name="Hug L.A."/>
            <person name="Sharon I."/>
            <person name="Castelle C.J."/>
            <person name="Probst A.J."/>
            <person name="Thomas B.C."/>
            <person name="Singh A."/>
            <person name="Wilkins M.J."/>
            <person name="Karaoz U."/>
            <person name="Brodie E.L."/>
            <person name="Williams K.H."/>
            <person name="Hubbard S.S."/>
            <person name="Banfield J.F."/>
        </authorList>
    </citation>
    <scope>NUCLEOTIDE SEQUENCE [LARGE SCALE GENOMIC DNA]</scope>
</reference>
<organism evidence="1 2">
    <name type="scientific">Candidatus Schekmanbacteria bacterium RBG_13_48_7</name>
    <dbReference type="NCBI Taxonomy" id="1817878"/>
    <lineage>
        <taxon>Bacteria</taxon>
        <taxon>Candidatus Schekmaniibacteriota</taxon>
    </lineage>
</organism>
<protein>
    <submittedName>
        <fullName evidence="1">Uncharacterized protein</fullName>
    </submittedName>
</protein>
<name>A0A1F7RQS4_9BACT</name>
<sequence>MSNYKYPLYHISIRVPWHDNQWDGAICSAPNMNTACLKLPRISESCNDKLEKSLAGEWKIQVGHQYHESQ</sequence>
<proteinExistence type="predicted"/>
<evidence type="ECO:0000313" key="1">
    <source>
        <dbReference type="EMBL" id="OGL43690.1"/>
    </source>
</evidence>
<accession>A0A1F7RQS4</accession>
<gene>
    <name evidence="1" type="ORF">A2161_21740</name>
</gene>
<comment type="caution">
    <text evidence="1">The sequence shown here is derived from an EMBL/GenBank/DDBJ whole genome shotgun (WGS) entry which is preliminary data.</text>
</comment>
<dbReference type="AlphaFoldDB" id="A0A1F7RQS4"/>
<evidence type="ECO:0000313" key="2">
    <source>
        <dbReference type="Proteomes" id="UP000179266"/>
    </source>
</evidence>
<dbReference type="Proteomes" id="UP000179266">
    <property type="component" value="Unassembled WGS sequence"/>
</dbReference>
<dbReference type="EMBL" id="MGDD01000258">
    <property type="protein sequence ID" value="OGL43690.1"/>
    <property type="molecule type" value="Genomic_DNA"/>
</dbReference>